<accession>A0A9D4YVV5</accession>
<dbReference type="InterPro" id="IPR029058">
    <property type="entry name" value="AB_hydrolase_fold"/>
</dbReference>
<dbReference type="AlphaFoldDB" id="A0A9D4YVV5"/>
<name>A0A9D4YVV5_CHLVU</name>
<evidence type="ECO:0008006" key="3">
    <source>
        <dbReference type="Google" id="ProtNLM"/>
    </source>
</evidence>
<reference evidence="1" key="2">
    <citation type="submission" date="2020-11" db="EMBL/GenBank/DDBJ databases">
        <authorList>
            <person name="Cecchin M."/>
            <person name="Marcolungo L."/>
            <person name="Rossato M."/>
            <person name="Girolomoni L."/>
            <person name="Cosentino E."/>
            <person name="Cuine S."/>
            <person name="Li-Beisson Y."/>
            <person name="Delledonne M."/>
            <person name="Ballottari M."/>
        </authorList>
    </citation>
    <scope>NUCLEOTIDE SEQUENCE</scope>
    <source>
        <strain evidence="1">211/11P</strain>
        <tissue evidence="1">Whole cell</tissue>
    </source>
</reference>
<proteinExistence type="predicted"/>
<evidence type="ECO:0000313" key="2">
    <source>
        <dbReference type="Proteomes" id="UP001055712"/>
    </source>
</evidence>
<dbReference type="Proteomes" id="UP001055712">
    <property type="component" value="Unassembled WGS sequence"/>
</dbReference>
<sequence>MRAQVSLSPCKGAEVGRVASFASKRLKKCVAAHGAAKLQSDGLMQGAIGAVAWEDNVLRYERLSDGKVQAPRHAPPIVLLPGFGNNSLDYLAPFGDEEAGIAAALKRRGFRVYVVPLTRKDWFKVGRSLLTRGFWSNPPTLTTHPGYSWYLERVKETVELAQLEAGSEQVDLLGHSAGGWLGRAFLGQPQYTAAGLSADTLGSGDLEPHPAVRSLITLGTPHTPPPPDKVKDMTGGALTWVNEMWPGAWFGPQGVKYVCVAGRAVRGNREAQRSTVPGYSYGAYAQVCGEGHEVEGDGVVPLRSALLQGADQTVINGVFHSMSRIRTFSEPAEVPWYGSESVLDSWLHHIG</sequence>
<dbReference type="EMBL" id="SIDB01000008">
    <property type="protein sequence ID" value="KAI3429352.1"/>
    <property type="molecule type" value="Genomic_DNA"/>
</dbReference>
<dbReference type="PANTHER" id="PTHR47909">
    <property type="entry name" value="ALPHA/BETA-HYDROLASES SUPERFAMILY PROTEIN"/>
    <property type="match status" value="1"/>
</dbReference>
<reference evidence="1" key="1">
    <citation type="journal article" date="2019" name="Plant J.">
        <title>Chlorella vulgaris genome assembly and annotation reveals the molecular basis for metabolic acclimation to high light conditions.</title>
        <authorList>
            <person name="Cecchin M."/>
            <person name="Marcolungo L."/>
            <person name="Rossato M."/>
            <person name="Girolomoni L."/>
            <person name="Cosentino E."/>
            <person name="Cuine S."/>
            <person name="Li-Beisson Y."/>
            <person name="Delledonne M."/>
            <person name="Ballottari M."/>
        </authorList>
    </citation>
    <scope>NUCLEOTIDE SEQUENCE</scope>
    <source>
        <strain evidence="1">211/11P</strain>
    </source>
</reference>
<keyword evidence="2" id="KW-1185">Reference proteome</keyword>
<comment type="caution">
    <text evidence="1">The sequence shown here is derived from an EMBL/GenBank/DDBJ whole genome shotgun (WGS) entry which is preliminary data.</text>
</comment>
<organism evidence="1 2">
    <name type="scientific">Chlorella vulgaris</name>
    <name type="common">Green alga</name>
    <dbReference type="NCBI Taxonomy" id="3077"/>
    <lineage>
        <taxon>Eukaryota</taxon>
        <taxon>Viridiplantae</taxon>
        <taxon>Chlorophyta</taxon>
        <taxon>core chlorophytes</taxon>
        <taxon>Trebouxiophyceae</taxon>
        <taxon>Chlorellales</taxon>
        <taxon>Chlorellaceae</taxon>
        <taxon>Chlorella clade</taxon>
        <taxon>Chlorella</taxon>
    </lineage>
</organism>
<dbReference type="OrthoDB" id="348976at2759"/>
<protein>
    <recommendedName>
        <fullName evidence="3">GPI inositol-deacylase</fullName>
    </recommendedName>
</protein>
<evidence type="ECO:0000313" key="1">
    <source>
        <dbReference type="EMBL" id="KAI3429352.1"/>
    </source>
</evidence>
<dbReference type="PANTHER" id="PTHR47909:SF2">
    <property type="entry name" value="GPI INOSITOL-DEACYLASE"/>
    <property type="match status" value="1"/>
</dbReference>
<dbReference type="Gene3D" id="3.40.50.1820">
    <property type="entry name" value="alpha/beta hydrolase"/>
    <property type="match status" value="1"/>
</dbReference>
<gene>
    <name evidence="1" type="ORF">D9Q98_005447</name>
</gene>
<dbReference type="SUPFAM" id="SSF53474">
    <property type="entry name" value="alpha/beta-Hydrolases"/>
    <property type="match status" value="1"/>
</dbReference>